<sequence>MKTSPSLEVAIAPYYQGQYSVINRGMYEDTKVHVSQVKAPIATFSCTDLRGW</sequence>
<protein>
    <submittedName>
        <fullName evidence="1">Uncharacterized protein</fullName>
    </submittedName>
</protein>
<dbReference type="EMBL" id="JAUSRE010000036">
    <property type="protein sequence ID" value="MDP9890741.1"/>
    <property type="molecule type" value="Genomic_DNA"/>
</dbReference>
<dbReference type="RefSeq" id="WP_307312304.1">
    <property type="nucleotide sequence ID" value="NZ_JAUSRE010000036.1"/>
</dbReference>
<reference evidence="1 2" key="1">
    <citation type="submission" date="2023-07" db="EMBL/GenBank/DDBJ databases">
        <title>Sorghum-associated microbial communities from plants grown in Nebraska, USA.</title>
        <authorList>
            <person name="Schachtman D."/>
        </authorList>
    </citation>
    <scope>NUCLEOTIDE SEQUENCE [LARGE SCALE GENOMIC DNA]</scope>
    <source>
        <strain evidence="1 2">CC222</strain>
    </source>
</reference>
<dbReference type="Proteomes" id="UP001226577">
    <property type="component" value="Unassembled WGS sequence"/>
</dbReference>
<name>A0ABT9S106_9MICC</name>
<organism evidence="1 2">
    <name type="scientific">Pseudarthrobacter enclensis</name>
    <dbReference type="NCBI Taxonomy" id="993070"/>
    <lineage>
        <taxon>Bacteria</taxon>
        <taxon>Bacillati</taxon>
        <taxon>Actinomycetota</taxon>
        <taxon>Actinomycetes</taxon>
        <taxon>Micrococcales</taxon>
        <taxon>Micrococcaceae</taxon>
        <taxon>Pseudarthrobacter</taxon>
    </lineage>
</organism>
<keyword evidence="2" id="KW-1185">Reference proteome</keyword>
<accession>A0ABT9S106</accession>
<comment type="caution">
    <text evidence="1">The sequence shown here is derived from an EMBL/GenBank/DDBJ whole genome shotgun (WGS) entry which is preliminary data.</text>
</comment>
<evidence type="ECO:0000313" key="1">
    <source>
        <dbReference type="EMBL" id="MDP9890741.1"/>
    </source>
</evidence>
<evidence type="ECO:0000313" key="2">
    <source>
        <dbReference type="Proteomes" id="UP001226577"/>
    </source>
</evidence>
<gene>
    <name evidence="1" type="ORF">J2X98_004355</name>
</gene>
<proteinExistence type="predicted"/>